<name>A0ABY9XI71_9GAMM</name>
<evidence type="ECO:0000259" key="5">
    <source>
        <dbReference type="Pfam" id="PF00501"/>
    </source>
</evidence>
<dbReference type="PANTHER" id="PTHR22754:SF32">
    <property type="entry name" value="DISCO-INTERACTING PROTEIN 2"/>
    <property type="match status" value="1"/>
</dbReference>
<dbReference type="Pfam" id="PF23024">
    <property type="entry name" value="AMP-dom_DIP2-like"/>
    <property type="match status" value="1"/>
</dbReference>
<dbReference type="InterPro" id="IPR045851">
    <property type="entry name" value="AMP-bd_C_sf"/>
</dbReference>
<feature type="domain" description="AMP-binding enzyme C-terminal" evidence="6">
    <location>
        <begin position="442"/>
        <end position="554"/>
    </location>
</feature>
<reference evidence="7 8" key="1">
    <citation type="journal article" date="2023" name="Access Microbiol">
        <title>The genome of a steinernematid-associated Pseudomonas piscis bacterium encodes the biosynthesis of insect toxins.</title>
        <authorList>
            <person name="Awori R.M."/>
            <person name="Hendre P."/>
            <person name="Amugune N.O."/>
        </authorList>
    </citation>
    <scope>NUCLEOTIDE SEQUENCE [LARGE SCALE GENOMIC DNA]</scope>
    <source>
        <strain evidence="7 8">97</strain>
    </source>
</reference>
<keyword evidence="4" id="KW-0443">Lipid metabolism</keyword>
<organism evidence="7 8">
    <name type="scientific">Xenorhabdus griffiniae</name>
    <dbReference type="NCBI Taxonomy" id="351672"/>
    <lineage>
        <taxon>Bacteria</taxon>
        <taxon>Pseudomonadati</taxon>
        <taxon>Pseudomonadota</taxon>
        <taxon>Gammaproteobacteria</taxon>
        <taxon>Enterobacterales</taxon>
        <taxon>Morganellaceae</taxon>
        <taxon>Xenorhabdus</taxon>
    </lineage>
</organism>
<protein>
    <submittedName>
        <fullName evidence="7">Fatty acyl-AMP ligase</fullName>
    </submittedName>
</protein>
<feature type="domain" description="AMP-dependent synthetase/ligase" evidence="5">
    <location>
        <begin position="13"/>
        <end position="399"/>
    </location>
</feature>
<dbReference type="SUPFAM" id="SSF56801">
    <property type="entry name" value="Acetyl-CoA synthetase-like"/>
    <property type="match status" value="1"/>
</dbReference>
<dbReference type="InterPro" id="IPR000873">
    <property type="entry name" value="AMP-dep_synth/lig_dom"/>
</dbReference>
<dbReference type="Proteomes" id="UP001300348">
    <property type="component" value="Chromosome"/>
</dbReference>
<dbReference type="Pfam" id="PF00501">
    <property type="entry name" value="AMP-binding"/>
    <property type="match status" value="1"/>
</dbReference>
<gene>
    <name evidence="7" type="ORF">QL112_000755</name>
</gene>
<dbReference type="CDD" id="cd05931">
    <property type="entry name" value="FAAL"/>
    <property type="match status" value="1"/>
</dbReference>
<evidence type="ECO:0000256" key="3">
    <source>
        <dbReference type="ARBA" id="ARBA00022832"/>
    </source>
</evidence>
<evidence type="ECO:0000256" key="1">
    <source>
        <dbReference type="ARBA" id="ARBA00006432"/>
    </source>
</evidence>
<dbReference type="Gene3D" id="3.30.300.30">
    <property type="match status" value="1"/>
</dbReference>
<keyword evidence="2 7" id="KW-0436">Ligase</keyword>
<evidence type="ECO:0000259" key="6">
    <source>
        <dbReference type="Pfam" id="PF23024"/>
    </source>
</evidence>
<accession>A0ABY9XI71</accession>
<dbReference type="EMBL" id="CP133647">
    <property type="protein sequence ID" value="WNH02313.1"/>
    <property type="molecule type" value="Genomic_DNA"/>
</dbReference>
<evidence type="ECO:0000256" key="4">
    <source>
        <dbReference type="ARBA" id="ARBA00023098"/>
    </source>
</evidence>
<dbReference type="InterPro" id="IPR025110">
    <property type="entry name" value="AMP-bd_C"/>
</dbReference>
<evidence type="ECO:0000313" key="7">
    <source>
        <dbReference type="EMBL" id="WNH02313.1"/>
    </source>
</evidence>
<dbReference type="Gene3D" id="3.40.50.12780">
    <property type="entry name" value="N-terminal domain of ligase-like"/>
    <property type="match status" value="1"/>
</dbReference>
<comment type="similarity">
    <text evidence="1">Belongs to the ATP-dependent AMP-binding enzyme family.</text>
</comment>
<dbReference type="GO" id="GO:0016874">
    <property type="term" value="F:ligase activity"/>
    <property type="evidence" value="ECO:0007669"/>
    <property type="project" value="UniProtKB-KW"/>
</dbReference>
<evidence type="ECO:0000256" key="2">
    <source>
        <dbReference type="ARBA" id="ARBA00022598"/>
    </source>
</evidence>
<dbReference type="RefSeq" id="WP_189759710.1">
    <property type="nucleotide sequence ID" value="NZ_CAWPOC010000200.1"/>
</dbReference>
<dbReference type="GeneID" id="88854042"/>
<sequence>MMLEHAQTLLCCFKHYASQQPNQIVYRFLPSGDSETVTLTWQELEQRSHQLACALVAGGQQGKTVILMYPAGLEFIVGLLACFKAGAIAVPSNVVRGSRHLQRLTQILNDSEAKVILTTSELSRVLSNEFPDLGIMYYSENQPVDESTELPSISPGQLAFLQYTSGSTDIPKGVMVTHDNLIHNLRAMNNTFGLHEGLVIGGWIPQFHDMGLVGHILMTMALGGQYNFMSPLSFIQRPLRWLQLMHDYKAEFCCAPNFAYDLCADQDCSGLNLDLSRWRWVGNGAEPVRNETLMRFYQAVKEYGFIYQSQIPCYGMAEATLVISSSTSEDLPLSFTLCSDSLEKGKLALKPGGIAMQACGQVAPDHRVVIVNPDTKVLCEPDEIGEIWVQGPSIAIGYWNNPQQTQENFMAYTTTGEGPFLRTGDLGCLYQHHLLITGRLKDLIIIRGRNIYPQDIEYTATMQSTAFRPGKAIAFELGQRVVVAIELQKNVEQEHNFRELRRNVIQALNAAFDIDIDIADLVFIQANKLPTTSSGKVQRKLCRSLYLQGKLQLANVLSTTETQGALI</sequence>
<keyword evidence="8" id="KW-1185">Reference proteome</keyword>
<proteinExistence type="inferred from homology"/>
<evidence type="ECO:0000313" key="8">
    <source>
        <dbReference type="Proteomes" id="UP001300348"/>
    </source>
</evidence>
<dbReference type="PANTHER" id="PTHR22754">
    <property type="entry name" value="DISCO-INTERACTING PROTEIN 2 DIP2 -RELATED"/>
    <property type="match status" value="1"/>
</dbReference>
<keyword evidence="3" id="KW-0276">Fatty acid metabolism</keyword>
<dbReference type="InterPro" id="IPR042099">
    <property type="entry name" value="ANL_N_sf"/>
</dbReference>
<dbReference type="InterPro" id="IPR040097">
    <property type="entry name" value="FAAL/FAAC"/>
</dbReference>